<reference evidence="3 4" key="1">
    <citation type="submission" date="2019-04" db="EMBL/GenBank/DDBJ databases">
        <authorList>
            <person name="Li Y."/>
            <person name="Wang J."/>
        </authorList>
    </citation>
    <scope>NUCLEOTIDE SEQUENCE [LARGE SCALE GENOMIC DNA]</scope>
    <source>
        <strain evidence="3 4">DSM 14668</strain>
    </source>
</reference>
<dbReference type="OrthoDB" id="5290767at2"/>
<evidence type="ECO:0000313" key="3">
    <source>
        <dbReference type="EMBL" id="TKD02445.1"/>
    </source>
</evidence>
<name>A0A4U1J5E8_9BACT</name>
<accession>A0A4U1J5E8</accession>
<dbReference type="RefSeq" id="WP_136932251.1">
    <property type="nucleotide sequence ID" value="NZ_SSMQ01000034.1"/>
</dbReference>
<dbReference type="AlphaFoldDB" id="A0A4U1J5E8"/>
<dbReference type="Proteomes" id="UP000309215">
    <property type="component" value="Unassembled WGS sequence"/>
</dbReference>
<sequence>MDVLSLCPLRALGFVWQPRAGTCAQTVVVKATFRLVPGEAVLAEAQDAPGEEERRWDEGPSSSVRVPSDGAPYKARADVVLVGHAYAPGKQPSRSWMARLVVGELDKSIEVWCDRGVRWQDGQLLEGPRVTKVPLRWERAAGGPETNNPVGMRFDAAPDRYGMVPIPNLQPPGMFVASRADTFAPACFGPIAPEWPRVSARLGRLGPGWNGRPFPEGFDYGTFQVAPPDQQVAEIRANERIVLENLHPEHARLVTSLPGLRPRAVVDRATGEREEVGLVADTLWIDTDRGVCCVVWRGRIGLRHAAEAGRIAVWVEGMPLVEVGREVRDRDIEEDDGGATMTLVAPLEKKGEPALPFVPGLSRLSEPERRELLQALSRWAGRESGDGSETVFAPMARPAGKALPFEGAREVAEDDDGDMAKTLPPMGRPAMMAAPFVLPSVPMSPPVPVIEELADREEAPGPLPAPPPMIGPLATAEMVQAKLEEKAGEAKETASAGEKEAAPVEVEEEGVDLSIEETAAIAAEIAEGKVERATVLEARELSERAWKKNVARWDEAMEEEQGRGRNALRGAYDAAYVERVEGFRGVITVEEYARILVGMERGRVEGVLDAMGIQRAALMPIVRVWARKVARDGNLAVKSMRAVRDMRAD</sequence>
<feature type="domain" description="DUF2169" evidence="2">
    <location>
        <begin position="25"/>
        <end position="297"/>
    </location>
</feature>
<organism evidence="3 4">
    <name type="scientific">Polyangium fumosum</name>
    <dbReference type="NCBI Taxonomy" id="889272"/>
    <lineage>
        <taxon>Bacteria</taxon>
        <taxon>Pseudomonadati</taxon>
        <taxon>Myxococcota</taxon>
        <taxon>Polyangia</taxon>
        <taxon>Polyangiales</taxon>
        <taxon>Polyangiaceae</taxon>
        <taxon>Polyangium</taxon>
    </lineage>
</organism>
<dbReference type="EMBL" id="SSMQ01000034">
    <property type="protein sequence ID" value="TKD02445.1"/>
    <property type="molecule type" value="Genomic_DNA"/>
</dbReference>
<feature type="region of interest" description="Disordered" evidence="1">
    <location>
        <begin position="44"/>
        <end position="69"/>
    </location>
</feature>
<protein>
    <submittedName>
        <fullName evidence="3">DUF2169 domain-containing protein</fullName>
    </submittedName>
</protein>
<feature type="region of interest" description="Disordered" evidence="1">
    <location>
        <begin position="487"/>
        <end position="510"/>
    </location>
</feature>
<dbReference type="InterPro" id="IPR018683">
    <property type="entry name" value="DUF2169"/>
</dbReference>
<evidence type="ECO:0000256" key="1">
    <source>
        <dbReference type="SAM" id="MobiDB-lite"/>
    </source>
</evidence>
<dbReference type="Pfam" id="PF09937">
    <property type="entry name" value="DUF2169"/>
    <property type="match status" value="1"/>
</dbReference>
<gene>
    <name evidence="3" type="ORF">E8A74_28535</name>
</gene>
<proteinExistence type="predicted"/>
<evidence type="ECO:0000313" key="4">
    <source>
        <dbReference type="Proteomes" id="UP000309215"/>
    </source>
</evidence>
<evidence type="ECO:0000259" key="2">
    <source>
        <dbReference type="Pfam" id="PF09937"/>
    </source>
</evidence>
<comment type="caution">
    <text evidence="3">The sequence shown here is derived from an EMBL/GenBank/DDBJ whole genome shotgun (WGS) entry which is preliminary data.</text>
</comment>
<feature type="compositionally biased region" description="Basic and acidic residues" evidence="1">
    <location>
        <begin position="487"/>
        <end position="502"/>
    </location>
</feature>
<keyword evidence="4" id="KW-1185">Reference proteome</keyword>